<comment type="similarity">
    <text evidence="7">In the N-terminal section; belongs to the binding-protein-dependent transport system permease family.</text>
</comment>
<dbReference type="eggNOG" id="COG1174">
    <property type="taxonomic scope" value="Bacteria"/>
</dbReference>
<dbReference type="CDD" id="cd06261">
    <property type="entry name" value="TM_PBP2"/>
    <property type="match status" value="1"/>
</dbReference>
<evidence type="ECO:0000256" key="8">
    <source>
        <dbReference type="RuleBase" id="RU363032"/>
    </source>
</evidence>
<dbReference type="SUPFAM" id="SSF161098">
    <property type="entry name" value="MetI-like"/>
    <property type="match status" value="1"/>
</dbReference>
<comment type="subcellular location">
    <subcellularLocation>
        <location evidence="1 8">Cell membrane</location>
        <topology evidence="1 8">Multi-pass membrane protein</topology>
    </subcellularLocation>
</comment>
<dbReference type="PANTHER" id="PTHR30177">
    <property type="entry name" value="GLYCINE BETAINE/L-PROLINE TRANSPORT SYSTEM PERMEASE PROTEIN PROW"/>
    <property type="match status" value="1"/>
</dbReference>
<proteinExistence type="inferred from homology"/>
<evidence type="ECO:0000313" key="11">
    <source>
        <dbReference type="Proteomes" id="UP000001505"/>
    </source>
</evidence>
<dbReference type="Pfam" id="PF00528">
    <property type="entry name" value="BPD_transp_1"/>
    <property type="match status" value="1"/>
</dbReference>
<comment type="similarity">
    <text evidence="6">In the C-terminal section; belongs to the OsmX family.</text>
</comment>
<evidence type="ECO:0000313" key="10">
    <source>
        <dbReference type="EMBL" id="ADI38456.1"/>
    </source>
</evidence>
<evidence type="ECO:0000256" key="7">
    <source>
        <dbReference type="ARBA" id="ARBA00035652"/>
    </source>
</evidence>
<dbReference type="Gene3D" id="1.10.3720.10">
    <property type="entry name" value="MetI-like"/>
    <property type="match status" value="1"/>
</dbReference>
<evidence type="ECO:0000259" key="9">
    <source>
        <dbReference type="PROSITE" id="PS50928"/>
    </source>
</evidence>
<organism evidence="10 11">
    <name type="scientific">Waddlia chondrophila (strain ATCC VR-1470 / WSU 86-1044)</name>
    <dbReference type="NCBI Taxonomy" id="716544"/>
    <lineage>
        <taxon>Bacteria</taxon>
        <taxon>Pseudomonadati</taxon>
        <taxon>Chlamydiota</taxon>
        <taxon>Chlamydiia</taxon>
        <taxon>Parachlamydiales</taxon>
        <taxon>Waddliaceae</taxon>
        <taxon>Waddlia</taxon>
    </lineage>
</organism>
<dbReference type="Gene3D" id="3.40.190.120">
    <property type="entry name" value="Osmoprotection protein (prox), domain 2"/>
    <property type="match status" value="1"/>
</dbReference>
<dbReference type="RefSeq" id="WP_013182169.1">
    <property type="nucleotide sequence ID" value="NC_014225.1"/>
</dbReference>
<dbReference type="InterPro" id="IPR000515">
    <property type="entry name" value="MetI-like"/>
</dbReference>
<dbReference type="GO" id="GO:0043190">
    <property type="term" value="C:ATP-binding cassette (ABC) transporter complex"/>
    <property type="evidence" value="ECO:0007669"/>
    <property type="project" value="InterPro"/>
</dbReference>
<dbReference type="GO" id="GO:0022857">
    <property type="term" value="F:transmembrane transporter activity"/>
    <property type="evidence" value="ECO:0007669"/>
    <property type="project" value="InterPro"/>
</dbReference>
<feature type="transmembrane region" description="Helical" evidence="8">
    <location>
        <begin position="14"/>
        <end position="33"/>
    </location>
</feature>
<dbReference type="Gene3D" id="3.40.190.10">
    <property type="entry name" value="Periplasmic binding protein-like II"/>
    <property type="match status" value="1"/>
</dbReference>
<gene>
    <name evidence="10" type="ordered locus">wcw_1099</name>
</gene>
<dbReference type="FunFam" id="1.10.3720.10:FF:000001">
    <property type="entry name" value="Glycine betaine ABC transporter, permease"/>
    <property type="match status" value="1"/>
</dbReference>
<keyword evidence="4 8" id="KW-1133">Transmembrane helix</keyword>
<dbReference type="HOGENOM" id="CLU_038355_0_0_0"/>
<evidence type="ECO:0000256" key="3">
    <source>
        <dbReference type="ARBA" id="ARBA00022692"/>
    </source>
</evidence>
<dbReference type="InterPro" id="IPR035906">
    <property type="entry name" value="MetI-like_sf"/>
</dbReference>
<dbReference type="InterPro" id="IPR051204">
    <property type="entry name" value="ABC_transp_perm/SBD"/>
</dbReference>
<feature type="domain" description="ABC transmembrane type-1" evidence="9">
    <location>
        <begin position="10"/>
        <end position="189"/>
    </location>
</feature>
<feature type="transmembrane region" description="Helical" evidence="8">
    <location>
        <begin position="201"/>
        <end position="218"/>
    </location>
</feature>
<dbReference type="Pfam" id="PF04069">
    <property type="entry name" value="OpuAC"/>
    <property type="match status" value="1"/>
</dbReference>
<dbReference type="KEGG" id="wch:wcw_1099"/>
<evidence type="ECO:0000256" key="2">
    <source>
        <dbReference type="ARBA" id="ARBA00022448"/>
    </source>
</evidence>
<dbReference type="STRING" id="716544.wcw_1099"/>
<accession>D6YWE5</accession>
<dbReference type="InterPro" id="IPR007210">
    <property type="entry name" value="ABC_Gly_betaine_transp_sub-bd"/>
</dbReference>
<dbReference type="CDD" id="cd13528">
    <property type="entry name" value="PBP2_osmoprotectants"/>
    <property type="match status" value="1"/>
</dbReference>
<dbReference type="SUPFAM" id="SSF53850">
    <property type="entry name" value="Periplasmic binding protein-like II"/>
    <property type="match status" value="1"/>
</dbReference>
<dbReference type="OrthoDB" id="9801163at2"/>
<evidence type="ECO:0000256" key="4">
    <source>
        <dbReference type="ARBA" id="ARBA00022989"/>
    </source>
</evidence>
<dbReference type="AlphaFoldDB" id="D6YWE5"/>
<evidence type="ECO:0000256" key="6">
    <source>
        <dbReference type="ARBA" id="ARBA00035642"/>
    </source>
</evidence>
<feature type="transmembrane region" description="Helical" evidence="8">
    <location>
        <begin position="124"/>
        <end position="150"/>
    </location>
</feature>
<dbReference type="EMBL" id="CP001928">
    <property type="protein sequence ID" value="ADI38456.1"/>
    <property type="molecule type" value="Genomic_DNA"/>
</dbReference>
<dbReference type="PANTHER" id="PTHR30177:SF4">
    <property type="entry name" value="OSMOPROTECTANT IMPORT PERMEASE PROTEIN OSMW"/>
    <property type="match status" value="1"/>
</dbReference>
<feature type="transmembrane region" description="Helical" evidence="8">
    <location>
        <begin position="45"/>
        <end position="68"/>
    </location>
</feature>
<comment type="similarity">
    <text evidence="8">Belongs to the binding-protein-dependent transport system permease family.</text>
</comment>
<keyword evidence="11" id="KW-1185">Reference proteome</keyword>
<protein>
    <submittedName>
        <fullName evidence="10">Glycine betaine/carnitine/choline-binding protein</fullName>
    </submittedName>
</protein>
<dbReference type="eggNOG" id="COG1732">
    <property type="taxonomic scope" value="Bacteria"/>
</dbReference>
<evidence type="ECO:0000256" key="1">
    <source>
        <dbReference type="ARBA" id="ARBA00004651"/>
    </source>
</evidence>
<keyword evidence="2 8" id="KW-0813">Transport</keyword>
<keyword evidence="5 8" id="KW-0472">Membrane</keyword>
<feature type="transmembrane region" description="Helical" evidence="8">
    <location>
        <begin position="170"/>
        <end position="189"/>
    </location>
</feature>
<keyword evidence="3 8" id="KW-0812">Transmembrane</keyword>
<evidence type="ECO:0000256" key="5">
    <source>
        <dbReference type="ARBA" id="ARBA00023136"/>
    </source>
</evidence>
<dbReference type="Proteomes" id="UP000001505">
    <property type="component" value="Chromosome"/>
</dbReference>
<dbReference type="PROSITE" id="PS50928">
    <property type="entry name" value="ABC_TM1"/>
    <property type="match status" value="1"/>
</dbReference>
<dbReference type="GO" id="GO:0031460">
    <property type="term" value="P:glycine betaine transport"/>
    <property type="evidence" value="ECO:0007669"/>
    <property type="project" value="TreeGrafter"/>
</dbReference>
<sequence length="498" mass="55477">MSSSLFFTKLLEQVILVGLTTLIAICIGIPLGITSYKLPRFKPWIFSGINICQTIPSLALLACLIPLLGIGIKSALLTMTLYAILPVVMNTYSGLEAVPPEQIEAADGLGFTPFQKLRIVELPLAFPIMITGMRTAAVMSVGVATIASFIGAGGLGDFIFQGIATNNINTVLYGAIPTAMMALLIDYAFRKIAIIKSFAKIAVVSIIFVTVFYQNGFFQQKPSITVATKNFTEQFILGEMIAQLLEKHTPYPVKRKFNLGSTDLCHQAMLNGDIDIYPEYTGTAHLLVLKENNYNLDPDELFDFVNQHYQEKFGIEWLHPLGFSNTEVLIARSDQAEKYHWRSIGDIKPHAEYMAIGAPAEFCSRPDGLINFKEKYGIVFKKTVLLEPGLMYEAALQGEVDLIAGFSTHPKLQGCPLVSLNDDLKIFPPYHAAILIRQDIIKNKPEIKEILLKLSGKISEEKIRKLNYMVEIENKNIDCVVEQFLTENQLLTMEHPEF</sequence>
<name>D6YWE5_WADCW</name>
<reference evidence="10 11" key="1">
    <citation type="journal article" date="2010" name="PLoS ONE">
        <title>The Waddlia genome: a window into chlamydial biology.</title>
        <authorList>
            <person name="Bertelli C."/>
            <person name="Collyn F."/>
            <person name="Croxatto A."/>
            <person name="Ruckert C."/>
            <person name="Polkinghorne A."/>
            <person name="Kebbi-Beghdadi C."/>
            <person name="Goesmann A."/>
            <person name="Vaughan L."/>
            <person name="Greub G."/>
        </authorList>
    </citation>
    <scope>NUCLEOTIDE SEQUENCE [LARGE SCALE GENOMIC DNA]</scope>
    <source>
        <strain evidence="11">ATCC VR-1470 / WSU 86-1044</strain>
    </source>
</reference>